<dbReference type="Pfam" id="PF07715">
    <property type="entry name" value="Plug"/>
    <property type="match status" value="1"/>
</dbReference>
<dbReference type="PANTHER" id="PTHR30069:SF40">
    <property type="entry name" value="TONB-DEPENDENT RECEPTOR NMB0964-RELATED"/>
    <property type="match status" value="1"/>
</dbReference>
<accession>A0ABN1BTX5</accession>
<evidence type="ECO:0000256" key="7">
    <source>
        <dbReference type="ARBA" id="ARBA00023136"/>
    </source>
</evidence>
<dbReference type="Gene3D" id="2.40.170.20">
    <property type="entry name" value="TonB-dependent receptor, beta-barrel domain"/>
    <property type="match status" value="1"/>
</dbReference>
<keyword evidence="17" id="KW-1185">Reference proteome</keyword>
<feature type="region of interest" description="Disordered" evidence="12">
    <location>
        <begin position="285"/>
        <end position="309"/>
    </location>
</feature>
<keyword evidence="13" id="KW-0732">Signal</keyword>
<keyword evidence="9 10" id="KW-0998">Cell outer membrane</keyword>
<comment type="similarity">
    <text evidence="2 10 11">Belongs to the TonB-dependent receptor family.</text>
</comment>
<evidence type="ECO:0000256" key="2">
    <source>
        <dbReference type="ARBA" id="ARBA00009810"/>
    </source>
</evidence>
<feature type="chain" id="PRO_5045075315" evidence="13">
    <location>
        <begin position="26"/>
        <end position="693"/>
    </location>
</feature>
<evidence type="ECO:0000256" key="10">
    <source>
        <dbReference type="PROSITE-ProRule" id="PRU01360"/>
    </source>
</evidence>
<evidence type="ECO:0000313" key="16">
    <source>
        <dbReference type="EMBL" id="GAA0505360.1"/>
    </source>
</evidence>
<evidence type="ECO:0000256" key="12">
    <source>
        <dbReference type="SAM" id="MobiDB-lite"/>
    </source>
</evidence>
<evidence type="ECO:0000259" key="15">
    <source>
        <dbReference type="Pfam" id="PF07715"/>
    </source>
</evidence>
<reference evidence="16 17" key="1">
    <citation type="journal article" date="2019" name="Int. J. Syst. Evol. Microbiol.">
        <title>The Global Catalogue of Microorganisms (GCM) 10K type strain sequencing project: providing services to taxonomists for standard genome sequencing and annotation.</title>
        <authorList>
            <consortium name="The Broad Institute Genomics Platform"/>
            <consortium name="The Broad Institute Genome Sequencing Center for Infectious Disease"/>
            <person name="Wu L."/>
            <person name="Ma J."/>
        </authorList>
    </citation>
    <scope>NUCLEOTIDE SEQUENCE [LARGE SCALE GENOMIC DNA]</scope>
    <source>
        <strain evidence="16 17">JCM 14330</strain>
    </source>
</reference>
<feature type="domain" description="TonB-dependent receptor-like beta-barrel" evidence="14">
    <location>
        <begin position="289"/>
        <end position="662"/>
    </location>
</feature>
<feature type="domain" description="TonB-dependent receptor plug" evidence="15">
    <location>
        <begin position="52"/>
        <end position="157"/>
    </location>
</feature>
<dbReference type="InterPro" id="IPR012910">
    <property type="entry name" value="Plug_dom"/>
</dbReference>
<evidence type="ECO:0000313" key="17">
    <source>
        <dbReference type="Proteomes" id="UP001501706"/>
    </source>
</evidence>
<keyword evidence="3 10" id="KW-0813">Transport</keyword>
<evidence type="ECO:0000256" key="6">
    <source>
        <dbReference type="ARBA" id="ARBA00023077"/>
    </source>
</evidence>
<dbReference type="InterPro" id="IPR037066">
    <property type="entry name" value="Plug_dom_sf"/>
</dbReference>
<evidence type="ECO:0000259" key="14">
    <source>
        <dbReference type="Pfam" id="PF00593"/>
    </source>
</evidence>
<dbReference type="InterPro" id="IPR000531">
    <property type="entry name" value="Beta-barrel_TonB"/>
</dbReference>
<dbReference type="Pfam" id="PF00593">
    <property type="entry name" value="TonB_dep_Rec_b-barrel"/>
    <property type="match status" value="1"/>
</dbReference>
<dbReference type="Proteomes" id="UP001501706">
    <property type="component" value="Unassembled WGS sequence"/>
</dbReference>
<evidence type="ECO:0000256" key="8">
    <source>
        <dbReference type="ARBA" id="ARBA00023170"/>
    </source>
</evidence>
<evidence type="ECO:0000256" key="4">
    <source>
        <dbReference type="ARBA" id="ARBA00022452"/>
    </source>
</evidence>
<evidence type="ECO:0000256" key="5">
    <source>
        <dbReference type="ARBA" id="ARBA00022692"/>
    </source>
</evidence>
<dbReference type="InterPro" id="IPR039426">
    <property type="entry name" value="TonB-dep_rcpt-like"/>
</dbReference>
<dbReference type="InterPro" id="IPR036942">
    <property type="entry name" value="Beta-barrel_TonB_sf"/>
</dbReference>
<dbReference type="SUPFAM" id="SSF56935">
    <property type="entry name" value="Porins"/>
    <property type="match status" value="1"/>
</dbReference>
<dbReference type="EMBL" id="BAAAEN010000007">
    <property type="protein sequence ID" value="GAA0505360.1"/>
    <property type="molecule type" value="Genomic_DNA"/>
</dbReference>
<feature type="compositionally biased region" description="Basic and acidic residues" evidence="12">
    <location>
        <begin position="285"/>
        <end position="303"/>
    </location>
</feature>
<evidence type="ECO:0000256" key="11">
    <source>
        <dbReference type="RuleBase" id="RU003357"/>
    </source>
</evidence>
<dbReference type="PROSITE" id="PS52016">
    <property type="entry name" value="TONB_DEPENDENT_REC_3"/>
    <property type="match status" value="1"/>
</dbReference>
<evidence type="ECO:0000256" key="1">
    <source>
        <dbReference type="ARBA" id="ARBA00004571"/>
    </source>
</evidence>
<organism evidence="16 17">
    <name type="scientific">Pigmentiphaga daeguensis</name>
    <dbReference type="NCBI Taxonomy" id="414049"/>
    <lineage>
        <taxon>Bacteria</taxon>
        <taxon>Pseudomonadati</taxon>
        <taxon>Pseudomonadota</taxon>
        <taxon>Betaproteobacteria</taxon>
        <taxon>Burkholderiales</taxon>
        <taxon>Alcaligenaceae</taxon>
        <taxon>Pigmentiphaga</taxon>
    </lineage>
</organism>
<dbReference type="PANTHER" id="PTHR30069">
    <property type="entry name" value="TONB-DEPENDENT OUTER MEMBRANE RECEPTOR"/>
    <property type="match status" value="1"/>
</dbReference>
<gene>
    <name evidence="16" type="ORF">GCM10009097_23030</name>
</gene>
<sequence>MLGRLNPLVLALMSVSWGLPAAAWAQAETPTAPAPQTLKEVTVSATPLSRSEQDLAAPVTVLDENDLLTKRAATLGETLEQEPGITSSHFGAGASRPIIRGMDGARVKIVSDGAEVQDASTISPDHAVGLEPMLSQRVEVLRGPAALLYGGGAMGGVVNVLDNKIPTEMPENAVEGSVELRGATGPRETSGAFELTTGGKGLVLHAEGLKRNANDYKVGRGWAGGNRVDGSYNHTETGSVGLSWVGDRGYIGLAYTSQRNRYGLPGHDHAYEGCHVHGTHLHCPDDGHGHDHGDEDGHDHAHDEDGDSHGIPFVKLRSQRWDVRGELRDPFAGFTRLRVRAGFTDYQHDEIEGDTVATTFKNKAHDGRVELEHAPIGGLRGVIGAQTTRRAFSALGEEAYVQPTVTRNNGLFMLEEYTVGDWRFEGGLRHEWQRIDVQGGAPDTRHRGTSVSAGAVWKFAPQYSLGVSASRSHRLPTAEELYANGLHLATSTYEIGNASLKKETSNNIDLTLRKFAGPTTFSASVFHNKMDNFIYGRTLDVYQNLQLLEYTQHDATFTGLEAKVRHQIDRIFAVSLMGDYVRAKLDGGGNLPRIPAYRIGTRLDARWQAWSGDVELSYVGRQDKVAEFETETAGYTMLNLGAAYEGRMSGTRYQIYVRANNLTNKLAYRHTSFIKNAAPLMGRNIVMGVRLTF</sequence>
<keyword evidence="4 10" id="KW-1134">Transmembrane beta strand</keyword>
<keyword evidence="6 11" id="KW-0798">TonB box</keyword>
<keyword evidence="8 16" id="KW-0675">Receptor</keyword>
<keyword evidence="7 10" id="KW-0472">Membrane</keyword>
<keyword evidence="5 10" id="KW-0812">Transmembrane</keyword>
<feature type="signal peptide" evidence="13">
    <location>
        <begin position="1"/>
        <end position="25"/>
    </location>
</feature>
<protein>
    <submittedName>
        <fullName evidence="16">TonB-dependent receptor</fullName>
    </submittedName>
</protein>
<comment type="caution">
    <text evidence="16">The sequence shown here is derived from an EMBL/GenBank/DDBJ whole genome shotgun (WGS) entry which is preliminary data.</text>
</comment>
<dbReference type="Gene3D" id="2.170.130.10">
    <property type="entry name" value="TonB-dependent receptor, plug domain"/>
    <property type="match status" value="1"/>
</dbReference>
<comment type="subcellular location">
    <subcellularLocation>
        <location evidence="1 10">Cell outer membrane</location>
        <topology evidence="1 10">Multi-pass membrane protein</topology>
    </subcellularLocation>
</comment>
<evidence type="ECO:0000256" key="3">
    <source>
        <dbReference type="ARBA" id="ARBA00022448"/>
    </source>
</evidence>
<name>A0ABN1BTX5_9BURK</name>
<evidence type="ECO:0000256" key="9">
    <source>
        <dbReference type="ARBA" id="ARBA00023237"/>
    </source>
</evidence>
<proteinExistence type="inferred from homology"/>
<evidence type="ECO:0000256" key="13">
    <source>
        <dbReference type="SAM" id="SignalP"/>
    </source>
</evidence>